<evidence type="ECO:0000256" key="15">
    <source>
        <dbReference type="ARBA" id="ARBA00023306"/>
    </source>
</evidence>
<keyword evidence="16" id="KW-0137">Centromere</keyword>
<dbReference type="GO" id="GO:0051301">
    <property type="term" value="P:cell division"/>
    <property type="evidence" value="ECO:0007669"/>
    <property type="project" value="UniProtKB-KW"/>
</dbReference>
<dbReference type="GO" id="GO:0008608">
    <property type="term" value="P:attachment of spindle microtubules to kinetochore"/>
    <property type="evidence" value="ECO:0007669"/>
    <property type="project" value="InterPro"/>
</dbReference>
<evidence type="ECO:0000313" key="21">
    <source>
        <dbReference type="EMBL" id="ONH65220.1"/>
    </source>
</evidence>
<keyword evidence="15" id="KW-0131">Cell cycle</keyword>
<evidence type="ECO:0000256" key="11">
    <source>
        <dbReference type="ARBA" id="ARBA00022838"/>
    </source>
</evidence>
<name>A0A061AW52_CYBFA</name>
<evidence type="ECO:0000256" key="17">
    <source>
        <dbReference type="ARBA" id="ARBA00044112"/>
    </source>
</evidence>
<comment type="subcellular location">
    <subcellularLocation>
        <location evidence="3">Chromosome</location>
        <location evidence="3">Centromere</location>
        <location evidence="3">Kinetochore</location>
    </subcellularLocation>
    <subcellularLocation>
        <location evidence="2">Cytoplasm</location>
        <location evidence="2">Cytoskeleton</location>
        <location evidence="2">Spindle</location>
    </subcellularLocation>
    <subcellularLocation>
        <location evidence="1">Nucleus</location>
    </subcellularLocation>
</comment>
<dbReference type="GO" id="GO:0005876">
    <property type="term" value="C:spindle microtubule"/>
    <property type="evidence" value="ECO:0007669"/>
    <property type="project" value="InterPro"/>
</dbReference>
<dbReference type="InterPro" id="IPR013966">
    <property type="entry name" value="Spc34"/>
</dbReference>
<dbReference type="Pfam" id="PF08657">
    <property type="entry name" value="DASH_Spc34"/>
    <property type="match status" value="2"/>
</dbReference>
<feature type="coiled-coil region" evidence="19">
    <location>
        <begin position="157"/>
        <end position="241"/>
    </location>
</feature>
<evidence type="ECO:0000256" key="12">
    <source>
        <dbReference type="ARBA" id="ARBA00023054"/>
    </source>
</evidence>
<keyword evidence="10" id="KW-0159">Chromosome partition</keyword>
<evidence type="ECO:0000256" key="8">
    <source>
        <dbReference type="ARBA" id="ARBA00022701"/>
    </source>
</evidence>
<protein>
    <recommendedName>
        <fullName evidence="17">DASH complex subunit SPC34</fullName>
    </recommendedName>
    <alternativeName>
        <fullName evidence="18">Outer kinetochore protein SPC34</fullName>
    </alternativeName>
</protein>
<keyword evidence="7" id="KW-0132">Cell division</keyword>
<evidence type="ECO:0000256" key="2">
    <source>
        <dbReference type="ARBA" id="ARBA00004186"/>
    </source>
</evidence>
<evidence type="ECO:0000256" key="4">
    <source>
        <dbReference type="ARBA" id="ARBA00008491"/>
    </source>
</evidence>
<gene>
    <name evidence="21" type="ORF">BON22_4857</name>
    <name evidence="20" type="ORF">CYFA0S_08e01134g</name>
</gene>
<keyword evidence="9" id="KW-0498">Mitosis</keyword>
<keyword evidence="5" id="KW-0158">Chromosome</keyword>
<evidence type="ECO:0000256" key="10">
    <source>
        <dbReference type="ARBA" id="ARBA00022829"/>
    </source>
</evidence>
<evidence type="ECO:0000256" key="5">
    <source>
        <dbReference type="ARBA" id="ARBA00022454"/>
    </source>
</evidence>
<evidence type="ECO:0000256" key="3">
    <source>
        <dbReference type="ARBA" id="ARBA00004629"/>
    </source>
</evidence>
<dbReference type="EMBL" id="MPUK01000012">
    <property type="protein sequence ID" value="ONH65220.1"/>
    <property type="molecule type" value="Genomic_DNA"/>
</dbReference>
<keyword evidence="12 19" id="KW-0175">Coiled coil</keyword>
<evidence type="ECO:0000256" key="13">
    <source>
        <dbReference type="ARBA" id="ARBA00023212"/>
    </source>
</evidence>
<evidence type="ECO:0000256" key="14">
    <source>
        <dbReference type="ARBA" id="ARBA00023242"/>
    </source>
</evidence>
<dbReference type="GO" id="GO:0042729">
    <property type="term" value="C:DASH complex"/>
    <property type="evidence" value="ECO:0007669"/>
    <property type="project" value="InterPro"/>
</dbReference>
<comment type="similarity">
    <text evidence="4">Belongs to the DASH complex SPC34 family.</text>
</comment>
<sequence>MAEISHYINAVNDSANSLKTLYFRPPGIFTNAIITKPAITSLLRDADSHENALYQVDTQGKPERRDGTRGVVDQLNDEFDQLELQQQMVEEGAGVPVINEIVRPSAVLVPKNVDEPAPDHNKGVKNLLSRFNEENEREYDVDVLCETALQLLDKYPIDGVEAELQTSKRKWMDLNNEIMQHEETIEKQRRQLSLLNISLNDRDLNTPVETARVSKSAAEMIANEEEEIRQLEIELERKTREGA</sequence>
<dbReference type="VEuPathDB" id="FungiDB:BON22_4857"/>
<dbReference type="STRING" id="36022.A0A061AW52"/>
<evidence type="ECO:0000256" key="19">
    <source>
        <dbReference type="SAM" id="Coils"/>
    </source>
</evidence>
<keyword evidence="14" id="KW-0539">Nucleus</keyword>
<keyword evidence="6" id="KW-0963">Cytoplasm</keyword>
<evidence type="ECO:0000256" key="6">
    <source>
        <dbReference type="ARBA" id="ARBA00022490"/>
    </source>
</evidence>
<dbReference type="EMBL" id="LK052893">
    <property type="protein sequence ID" value="CDR41883.1"/>
    <property type="molecule type" value="Genomic_DNA"/>
</dbReference>
<keyword evidence="22" id="KW-1185">Reference proteome</keyword>
<evidence type="ECO:0000313" key="20">
    <source>
        <dbReference type="EMBL" id="CDR41883.1"/>
    </source>
</evidence>
<dbReference type="OMA" id="TRRGTMF"/>
<proteinExistence type="inferred from homology"/>
<dbReference type="Proteomes" id="UP000189513">
    <property type="component" value="Unassembled WGS sequence"/>
</dbReference>
<organism evidence="20">
    <name type="scientific">Cyberlindnera fabianii</name>
    <name type="common">Yeast</name>
    <name type="synonym">Hansenula fabianii</name>
    <dbReference type="NCBI Taxonomy" id="36022"/>
    <lineage>
        <taxon>Eukaryota</taxon>
        <taxon>Fungi</taxon>
        <taxon>Dikarya</taxon>
        <taxon>Ascomycota</taxon>
        <taxon>Saccharomycotina</taxon>
        <taxon>Saccharomycetes</taxon>
        <taxon>Phaffomycetales</taxon>
        <taxon>Phaffomycetaceae</taxon>
        <taxon>Cyberlindnera</taxon>
    </lineage>
</organism>
<accession>A0A061AW52</accession>
<evidence type="ECO:0000256" key="18">
    <source>
        <dbReference type="ARBA" id="ARBA00044346"/>
    </source>
</evidence>
<keyword evidence="8" id="KW-0493">Microtubule</keyword>
<keyword evidence="11" id="KW-0995">Kinetochore</keyword>
<evidence type="ECO:0000256" key="16">
    <source>
        <dbReference type="ARBA" id="ARBA00023328"/>
    </source>
</evidence>
<evidence type="ECO:0000256" key="7">
    <source>
        <dbReference type="ARBA" id="ARBA00022618"/>
    </source>
</evidence>
<evidence type="ECO:0000256" key="1">
    <source>
        <dbReference type="ARBA" id="ARBA00004123"/>
    </source>
</evidence>
<dbReference type="AlphaFoldDB" id="A0A061AW52"/>
<keyword evidence="13" id="KW-0206">Cytoskeleton</keyword>
<evidence type="ECO:0000313" key="22">
    <source>
        <dbReference type="Proteomes" id="UP000189513"/>
    </source>
</evidence>
<evidence type="ECO:0000256" key="9">
    <source>
        <dbReference type="ARBA" id="ARBA00022776"/>
    </source>
</evidence>
<reference evidence="20" key="1">
    <citation type="journal article" date="2014" name="Genome Announc.">
        <title>Genome sequence of the yeast Cyberlindnera fabianii (Hansenula fabianii).</title>
        <authorList>
            <person name="Freel K.C."/>
            <person name="Sarilar V."/>
            <person name="Neuveglise C."/>
            <person name="Devillers H."/>
            <person name="Friedrich A."/>
            <person name="Schacherer J."/>
        </authorList>
    </citation>
    <scope>NUCLEOTIDE SEQUENCE</scope>
    <source>
        <strain evidence="20">YJS4271</strain>
    </source>
</reference>
<reference evidence="22" key="2">
    <citation type="journal article" date="2017" name="Genome Announc.">
        <title>Genome sequences of Cyberlindnera fabianii 65, Pichia kudriavzevii 129, and Saccharomyces cerevisiae 131 isolated from fermented masau fruits in Zimbabwe.</title>
        <authorList>
            <person name="van Rijswijck I.M.H."/>
            <person name="Derks M.F.L."/>
            <person name="Abee T."/>
            <person name="de Ridder D."/>
            <person name="Smid E.J."/>
        </authorList>
    </citation>
    <scope>NUCLEOTIDE SEQUENCE [LARGE SCALE GENOMIC DNA]</scope>
    <source>
        <strain evidence="22">65</strain>
    </source>
</reference>
<dbReference type="OrthoDB" id="10016597at2759"/>
<reference evidence="21" key="3">
    <citation type="submission" date="2017-01" db="EMBL/GenBank/DDBJ databases">
        <authorList>
            <person name="Mah S.A."/>
            <person name="Swanson W.J."/>
            <person name="Moy G.W."/>
            <person name="Vacquier V.D."/>
        </authorList>
    </citation>
    <scope>NUCLEOTIDE SEQUENCE [LARGE SCALE GENOMIC DNA]</scope>
    <source>
        <strain evidence="21">65</strain>
    </source>
</reference>